<reference evidence="4" key="1">
    <citation type="submission" date="2025-08" db="UniProtKB">
        <authorList>
            <consortium name="RefSeq"/>
        </authorList>
    </citation>
    <scope>IDENTIFICATION</scope>
</reference>
<dbReference type="KEGG" id="dci:113465751"/>
<proteinExistence type="predicted"/>
<evidence type="ECO:0000313" key="3">
    <source>
        <dbReference type="Proteomes" id="UP000079169"/>
    </source>
</evidence>
<evidence type="ECO:0000313" key="4">
    <source>
        <dbReference type="RefSeq" id="XP_026676327.1"/>
    </source>
</evidence>
<organism evidence="3 4">
    <name type="scientific">Diaphorina citri</name>
    <name type="common">Asian citrus psyllid</name>
    <dbReference type="NCBI Taxonomy" id="121845"/>
    <lineage>
        <taxon>Eukaryota</taxon>
        <taxon>Metazoa</taxon>
        <taxon>Ecdysozoa</taxon>
        <taxon>Arthropoda</taxon>
        <taxon>Hexapoda</taxon>
        <taxon>Insecta</taxon>
        <taxon>Pterygota</taxon>
        <taxon>Neoptera</taxon>
        <taxon>Paraneoptera</taxon>
        <taxon>Hemiptera</taxon>
        <taxon>Sternorrhyncha</taxon>
        <taxon>Psylloidea</taxon>
        <taxon>Psyllidae</taxon>
        <taxon>Diaphorininae</taxon>
        <taxon>Diaphorina</taxon>
    </lineage>
</organism>
<feature type="region of interest" description="Disordered" evidence="1">
    <location>
        <begin position="131"/>
        <end position="162"/>
    </location>
</feature>
<feature type="signal peptide" evidence="2">
    <location>
        <begin position="1"/>
        <end position="22"/>
    </location>
</feature>
<dbReference type="RefSeq" id="XP_026676327.1">
    <property type="nucleotide sequence ID" value="XM_026820526.1"/>
</dbReference>
<dbReference type="AlphaFoldDB" id="A0A3Q0IJI4"/>
<evidence type="ECO:0000256" key="1">
    <source>
        <dbReference type="SAM" id="MobiDB-lite"/>
    </source>
</evidence>
<feature type="region of interest" description="Disordered" evidence="1">
    <location>
        <begin position="312"/>
        <end position="399"/>
    </location>
</feature>
<feature type="region of interest" description="Disordered" evidence="1">
    <location>
        <begin position="260"/>
        <end position="300"/>
    </location>
</feature>
<keyword evidence="2" id="KW-0732">Signal</keyword>
<feature type="compositionally biased region" description="Low complexity" evidence="1">
    <location>
        <begin position="755"/>
        <end position="764"/>
    </location>
</feature>
<evidence type="ECO:0000256" key="2">
    <source>
        <dbReference type="SAM" id="SignalP"/>
    </source>
</evidence>
<dbReference type="Proteomes" id="UP000079169">
    <property type="component" value="Unplaced"/>
</dbReference>
<feature type="region of interest" description="Disordered" evidence="1">
    <location>
        <begin position="74"/>
        <end position="117"/>
    </location>
</feature>
<feature type="compositionally biased region" description="Basic and acidic residues" evidence="1">
    <location>
        <begin position="684"/>
        <end position="715"/>
    </location>
</feature>
<sequence>MSSGEKVFKCFLIVVYIQCTFANTLKNVHSEGINIDAGIDSKLHRKDLKDNHTNPAKEMSFNPVIQTRLDGVLNKDGIQDNKGGNKVQNNPEGLRDKTARVSQYDSPAETEVEDLISPKGTKSAIFVERVEKNNEGNEDTDVEKNKMDTSGASHQTGHRRAKLDPSIFSKIRDRIENATLFNKESGSIIQKIANFFNTTGYGTQRNDLKTELSNDNFKGDDNINKFRHLAIKNTDSAKSRQAKAIKLAEKKSELKPIVHERQHFSKDSTSLDEPGIDSKLHRKDLKDNHTNPAKEMSFNPVIQSRLDSVLNKDGIQDNKGGNKVQNNPEGLRDKTARVSQYDSPVETAEVEDLISPKGTKSAILVERVEKNNEGNEDTDVEKNKMDTSGASPQTGHRRAKIDPSIFSKIQDRIGNATLFNKESGSIIQKIANFFNVTGYGTQRNDLKTELSNDNFKGDDNINKFRHLAIKNTDSAKSRQAKAINLAEKKSELKPIVHESVTVLSCSTNYTLDLTFDNIITWNLRCLIIISDVHIVVDFSEAPNRKYLLEFNSDKTDFIVHRDEDNLSPVCIPCDHFNSVCLYLCCSTFIRQPKYVSLHPYLTLGDNSDNYFLIGSLDLNLKGAEVHVKGHSEKHPEYPEKGAFRNHQGSAKDQLTQVVHPGYDNQPVVQYWNPQHGEPLSGDSFYHEHHDAHGYHGNEHQSEHRLDKRDHHHGNDAHSSYHGNGYHNMHHHEKDAHLNYHGNGYHNTHHHGNDAHSGYHGNGYHNTHHHEKDPHLSYHGNGYHSFISQYTSPWKRRTFGLPWKRVS</sequence>
<feature type="region of interest" description="Disordered" evidence="1">
    <location>
        <begin position="672"/>
        <end position="775"/>
    </location>
</feature>
<name>A0A3Q0IJI4_DIACI</name>
<keyword evidence="3" id="KW-1185">Reference proteome</keyword>
<dbReference type="GeneID" id="113465751"/>
<gene>
    <name evidence="4" type="primary">LOC113465751</name>
</gene>
<accession>A0A3Q0IJI4</accession>
<protein>
    <submittedName>
        <fullName evidence="4">Uncharacterized protein LOC113465751</fullName>
    </submittedName>
</protein>
<feature type="chain" id="PRO_5017980464" evidence="2">
    <location>
        <begin position="23"/>
        <end position="806"/>
    </location>
</feature>
<dbReference type="PaxDb" id="121845-A0A3Q0IJI4"/>
<feature type="compositionally biased region" description="Basic and acidic residues" evidence="1">
    <location>
        <begin position="276"/>
        <end position="289"/>
    </location>
</feature>